<keyword evidence="4 9" id="KW-0812">Transmembrane</keyword>
<proteinExistence type="inferred from homology"/>
<dbReference type="PANTHER" id="PTHR48022:SF28">
    <property type="entry name" value="MAJOR FACILITATOR SUPERFAMILY (MFS) PROFILE DOMAIN-CONTAINING PROTEIN-RELATED"/>
    <property type="match status" value="1"/>
</dbReference>
<dbReference type="InterPro" id="IPR005828">
    <property type="entry name" value="MFS_sugar_transport-like"/>
</dbReference>
<sequence>MKPRLPKYAFGLQGKALRANISVAGALGFLLFGYDQGFLSGLIAEDNFLKQFNYPSSGLLGTISSIYEIGCFCGALIVFLVGNTLGRKKCIFIGAFLQCIGAILQASAFGVPQLIVGRIVCGLGNGFNTATTPLWVSELVPAESRGFHVGIEGNLIAFGIVVAYYFNIGMSYASGPVQWRLVIAFQIAIIFFQVLWTAMLPESPRWLSTRGRHSEAYQILAQITGKDLSVDDPAVTCLKRDIDEAIALEVAGGPWKFTECFKSGPLKIRRRFILAICLQAMQQLSGINVLVYYIPHTLTTDVGMAYKPSLHVGAGLGLTFWVFSFIGIYFLDKAGRRPPLIWGAFGCALCFLCAGVLQKDITPIRAKASLTFFFLYEAIFAIGWLPVPWLYAPEIMPLRHRTHSAAISAASDWIFNFLVVQIAPVSISNIRWKTYMIFFVLNIVFAIAIWLFYPETAGRTLEEIDALFIGDNDRVVVIDRRGWLLPGFRRKGLMAATTTAAGLDPEMMGLGQARSSKDDGYRVDHREDSGLNEKQ</sequence>
<dbReference type="Proteomes" id="UP000054383">
    <property type="component" value="Unassembled WGS sequence"/>
</dbReference>
<feature type="domain" description="Major facilitator superfamily (MFS) profile" evidence="10">
    <location>
        <begin position="21"/>
        <end position="457"/>
    </location>
</feature>
<evidence type="ECO:0000313" key="12">
    <source>
        <dbReference type="Proteomes" id="UP000054383"/>
    </source>
</evidence>
<feature type="transmembrane region" description="Helical" evidence="9">
    <location>
        <begin position="435"/>
        <end position="453"/>
    </location>
</feature>
<dbReference type="OMA" id="AYYFNIG"/>
<keyword evidence="3 7" id="KW-0813">Transport</keyword>
<evidence type="ECO:0000256" key="4">
    <source>
        <dbReference type="ARBA" id="ARBA00022692"/>
    </source>
</evidence>
<dbReference type="Pfam" id="PF00083">
    <property type="entry name" value="Sugar_tr"/>
    <property type="match status" value="1"/>
</dbReference>
<dbReference type="PANTHER" id="PTHR48022">
    <property type="entry name" value="PLASTIDIC GLUCOSE TRANSPORTER 4"/>
    <property type="match status" value="1"/>
</dbReference>
<comment type="subcellular location">
    <subcellularLocation>
        <location evidence="1">Membrane</location>
        <topology evidence="1">Multi-pass membrane protein</topology>
    </subcellularLocation>
</comment>
<dbReference type="OrthoDB" id="6612291at2759"/>
<evidence type="ECO:0000256" key="7">
    <source>
        <dbReference type="RuleBase" id="RU003346"/>
    </source>
</evidence>
<feature type="transmembrane region" description="Helical" evidence="9">
    <location>
        <begin position="272"/>
        <end position="294"/>
    </location>
</feature>
<dbReference type="Gene3D" id="1.20.1250.20">
    <property type="entry name" value="MFS general substrate transporter like domains"/>
    <property type="match status" value="1"/>
</dbReference>
<accession>A0A0U1M1F9</accession>
<evidence type="ECO:0000256" key="6">
    <source>
        <dbReference type="ARBA" id="ARBA00023136"/>
    </source>
</evidence>
<evidence type="ECO:0000256" key="9">
    <source>
        <dbReference type="SAM" id="Phobius"/>
    </source>
</evidence>
<gene>
    <name evidence="11" type="ORF">PISL3812_06419</name>
</gene>
<feature type="transmembrane region" description="Helical" evidence="9">
    <location>
        <begin position="21"/>
        <end position="39"/>
    </location>
</feature>
<dbReference type="EMBL" id="CVMT01000006">
    <property type="protein sequence ID" value="CRG89383.1"/>
    <property type="molecule type" value="Genomic_DNA"/>
</dbReference>
<evidence type="ECO:0000256" key="2">
    <source>
        <dbReference type="ARBA" id="ARBA00010992"/>
    </source>
</evidence>
<feature type="transmembrane region" description="Helical" evidence="9">
    <location>
        <begin position="370"/>
        <end position="392"/>
    </location>
</feature>
<feature type="region of interest" description="Disordered" evidence="8">
    <location>
        <begin position="508"/>
        <end position="535"/>
    </location>
</feature>
<dbReference type="GO" id="GO:0016020">
    <property type="term" value="C:membrane"/>
    <property type="evidence" value="ECO:0007669"/>
    <property type="project" value="UniProtKB-SubCell"/>
</dbReference>
<feature type="transmembrane region" description="Helical" evidence="9">
    <location>
        <begin position="147"/>
        <end position="166"/>
    </location>
</feature>
<protein>
    <submittedName>
        <fullName evidence="11">Sugar transporter STL1</fullName>
    </submittedName>
</protein>
<keyword evidence="6 9" id="KW-0472">Membrane</keyword>
<dbReference type="InterPro" id="IPR005829">
    <property type="entry name" value="Sugar_transporter_CS"/>
</dbReference>
<feature type="compositionally biased region" description="Basic and acidic residues" evidence="8">
    <location>
        <begin position="515"/>
        <end position="535"/>
    </location>
</feature>
<dbReference type="NCBIfam" id="TIGR00879">
    <property type="entry name" value="SP"/>
    <property type="match status" value="1"/>
</dbReference>
<dbReference type="PROSITE" id="PS00216">
    <property type="entry name" value="SUGAR_TRANSPORT_1"/>
    <property type="match status" value="1"/>
</dbReference>
<feature type="transmembrane region" description="Helical" evidence="9">
    <location>
        <begin position="59"/>
        <end position="81"/>
    </location>
</feature>
<feature type="transmembrane region" description="Helical" evidence="9">
    <location>
        <begin position="340"/>
        <end position="358"/>
    </location>
</feature>
<feature type="transmembrane region" description="Helical" evidence="9">
    <location>
        <begin position="404"/>
        <end position="423"/>
    </location>
</feature>
<name>A0A0U1M1F9_TALIS</name>
<evidence type="ECO:0000256" key="3">
    <source>
        <dbReference type="ARBA" id="ARBA00022448"/>
    </source>
</evidence>
<keyword evidence="5 9" id="KW-1133">Transmembrane helix</keyword>
<dbReference type="SUPFAM" id="SSF103473">
    <property type="entry name" value="MFS general substrate transporter"/>
    <property type="match status" value="1"/>
</dbReference>
<evidence type="ECO:0000256" key="8">
    <source>
        <dbReference type="SAM" id="MobiDB-lite"/>
    </source>
</evidence>
<dbReference type="InterPro" id="IPR050360">
    <property type="entry name" value="MFS_Sugar_Transporters"/>
</dbReference>
<dbReference type="PROSITE" id="PS50850">
    <property type="entry name" value="MFS"/>
    <property type="match status" value="1"/>
</dbReference>
<dbReference type="InterPro" id="IPR036259">
    <property type="entry name" value="MFS_trans_sf"/>
</dbReference>
<dbReference type="AlphaFoldDB" id="A0A0U1M1F9"/>
<evidence type="ECO:0000256" key="1">
    <source>
        <dbReference type="ARBA" id="ARBA00004141"/>
    </source>
</evidence>
<feature type="transmembrane region" description="Helical" evidence="9">
    <location>
        <begin position="314"/>
        <end position="331"/>
    </location>
</feature>
<feature type="transmembrane region" description="Helical" evidence="9">
    <location>
        <begin position="178"/>
        <end position="200"/>
    </location>
</feature>
<feature type="transmembrane region" description="Helical" evidence="9">
    <location>
        <begin position="90"/>
        <end position="109"/>
    </location>
</feature>
<dbReference type="PRINTS" id="PR00171">
    <property type="entry name" value="SUGRTRNSPORT"/>
</dbReference>
<evidence type="ECO:0000256" key="5">
    <source>
        <dbReference type="ARBA" id="ARBA00022989"/>
    </source>
</evidence>
<dbReference type="FunFam" id="1.20.1250.20:FF:000134">
    <property type="entry name" value="MFS sugar transporter protein"/>
    <property type="match status" value="1"/>
</dbReference>
<dbReference type="InterPro" id="IPR003663">
    <property type="entry name" value="Sugar/inositol_transpt"/>
</dbReference>
<dbReference type="GO" id="GO:0005351">
    <property type="term" value="F:carbohydrate:proton symporter activity"/>
    <property type="evidence" value="ECO:0007669"/>
    <property type="project" value="TreeGrafter"/>
</dbReference>
<evidence type="ECO:0000259" key="10">
    <source>
        <dbReference type="PROSITE" id="PS50850"/>
    </source>
</evidence>
<dbReference type="InterPro" id="IPR020846">
    <property type="entry name" value="MFS_dom"/>
</dbReference>
<organism evidence="11 12">
    <name type="scientific">Talaromyces islandicus</name>
    <name type="common">Penicillium islandicum</name>
    <dbReference type="NCBI Taxonomy" id="28573"/>
    <lineage>
        <taxon>Eukaryota</taxon>
        <taxon>Fungi</taxon>
        <taxon>Dikarya</taxon>
        <taxon>Ascomycota</taxon>
        <taxon>Pezizomycotina</taxon>
        <taxon>Eurotiomycetes</taxon>
        <taxon>Eurotiomycetidae</taxon>
        <taxon>Eurotiales</taxon>
        <taxon>Trichocomaceae</taxon>
        <taxon>Talaromyces</taxon>
        <taxon>Talaromyces sect. Islandici</taxon>
    </lineage>
</organism>
<reference evidence="11 12" key="1">
    <citation type="submission" date="2015-04" db="EMBL/GenBank/DDBJ databases">
        <authorList>
            <person name="Syromyatnikov M.Y."/>
            <person name="Popov V.N."/>
        </authorList>
    </citation>
    <scope>NUCLEOTIDE SEQUENCE [LARGE SCALE GENOMIC DNA]</scope>
    <source>
        <strain evidence="11">WF-38-12</strain>
    </source>
</reference>
<comment type="similarity">
    <text evidence="2 7">Belongs to the major facilitator superfamily. Sugar transporter (TC 2.A.1.1) family.</text>
</comment>
<evidence type="ECO:0000313" key="11">
    <source>
        <dbReference type="EMBL" id="CRG89383.1"/>
    </source>
</evidence>
<keyword evidence="11" id="KW-0762">Sugar transport</keyword>
<keyword evidence="12" id="KW-1185">Reference proteome</keyword>